<feature type="transmembrane region" description="Helical" evidence="1">
    <location>
        <begin position="211"/>
        <end position="231"/>
    </location>
</feature>
<dbReference type="Proteomes" id="UP001056291">
    <property type="component" value="Chromosome"/>
</dbReference>
<name>A0ABY4W6M3_9PROT</name>
<dbReference type="Pfam" id="PF04397">
    <property type="entry name" value="LytTR"/>
    <property type="match status" value="1"/>
</dbReference>
<dbReference type="EMBL" id="CP098747">
    <property type="protein sequence ID" value="USG62820.1"/>
    <property type="molecule type" value="Genomic_DNA"/>
</dbReference>
<keyword evidence="5" id="KW-1185">Reference proteome</keyword>
<dbReference type="Pfam" id="PF03707">
    <property type="entry name" value="MHYT"/>
    <property type="match status" value="3"/>
</dbReference>
<keyword evidence="1" id="KW-0472">Membrane</keyword>
<dbReference type="Gene3D" id="2.40.50.1020">
    <property type="entry name" value="LytTr DNA-binding domain"/>
    <property type="match status" value="1"/>
</dbReference>
<keyword evidence="1" id="KW-0812">Transmembrane</keyword>
<gene>
    <name evidence="4" type="ORF">NBZ79_07505</name>
</gene>
<feature type="domain" description="HTH LytTR-type" evidence="3">
    <location>
        <begin position="289"/>
        <end position="394"/>
    </location>
</feature>
<dbReference type="PIRSF" id="PIRSF036615">
    <property type="entry name" value="MHYT_LytTR"/>
    <property type="match status" value="1"/>
</dbReference>
<dbReference type="SMART" id="SM00850">
    <property type="entry name" value="LytTR"/>
    <property type="match status" value="1"/>
</dbReference>
<organism evidence="4 5">
    <name type="scientific">Sneathiella marina</name>
    <dbReference type="NCBI Taxonomy" id="2950108"/>
    <lineage>
        <taxon>Bacteria</taxon>
        <taxon>Pseudomonadati</taxon>
        <taxon>Pseudomonadota</taxon>
        <taxon>Alphaproteobacteria</taxon>
        <taxon>Sneathiellales</taxon>
        <taxon>Sneathiellaceae</taxon>
        <taxon>Sneathiella</taxon>
    </lineage>
</organism>
<dbReference type="InterPro" id="IPR007492">
    <property type="entry name" value="LytTR_DNA-bd_dom"/>
</dbReference>
<dbReference type="RefSeq" id="WP_251936994.1">
    <property type="nucleotide sequence ID" value="NZ_CP098747.1"/>
</dbReference>
<feature type="transmembrane region" description="Helical" evidence="1">
    <location>
        <begin position="48"/>
        <end position="67"/>
    </location>
</feature>
<dbReference type="PROSITE" id="PS50924">
    <property type="entry name" value="MHYT"/>
    <property type="match status" value="1"/>
</dbReference>
<sequence>MPLEIAYSPLLVMASIAIAITASFTALRMTSNLRLMTVAQRKRRVAQGALALGGGIWSMHFVGMLAVDMPLSLAYAPLPTLGSALIAILVTGAALLSLHFGVRNKKRIAIAGVITGIGIVAMHYLGMSAISANCIVTYNPVGLVVAVTIGIAASIAAMELAYGQRTLKAAIAGAVVLGLAISAMHYSAMYFTIFSINTDVVATPVLSKDTLALIVALASFFICGLFLLSAVPSGVEPATSTANDENAPAIAENEALLNGRDEVTAKAASSVAFSRAMSQSTEDINDGRIPYDRNKTIRFLPSSAILMAQADGHYTKLHNGEEELFCPWPISRLEKKLSPSMFIRTHRSYLVNRQKITGLRRDGDKAFCLMGDETNIEAPVSRGRLAELREILKIG</sequence>
<feature type="transmembrane region" description="Helical" evidence="1">
    <location>
        <begin position="169"/>
        <end position="191"/>
    </location>
</feature>
<dbReference type="InterPro" id="IPR012073">
    <property type="entry name" value="LytTR_MHYT"/>
</dbReference>
<accession>A0ABY4W6M3</accession>
<feature type="domain" description="MHYT" evidence="2">
    <location>
        <begin position="7"/>
        <end position="195"/>
    </location>
</feature>
<evidence type="ECO:0000259" key="2">
    <source>
        <dbReference type="PROSITE" id="PS50924"/>
    </source>
</evidence>
<dbReference type="GO" id="GO:0003677">
    <property type="term" value="F:DNA binding"/>
    <property type="evidence" value="ECO:0007669"/>
    <property type="project" value="UniProtKB-KW"/>
</dbReference>
<dbReference type="PANTHER" id="PTHR35152">
    <property type="entry name" value="DOMAIN SIGNALLING PROTEIN, PUTATIVE (AFU_ORTHOLOGUE AFUA_5G11310)-RELATED"/>
    <property type="match status" value="1"/>
</dbReference>
<evidence type="ECO:0000313" key="4">
    <source>
        <dbReference type="EMBL" id="USG62820.1"/>
    </source>
</evidence>
<dbReference type="InterPro" id="IPR005330">
    <property type="entry name" value="MHYT_dom"/>
</dbReference>
<keyword evidence="4" id="KW-0238">DNA-binding</keyword>
<proteinExistence type="predicted"/>
<feature type="transmembrane region" description="Helical" evidence="1">
    <location>
        <begin position="138"/>
        <end position="157"/>
    </location>
</feature>
<dbReference type="PANTHER" id="PTHR35152:SF1">
    <property type="entry name" value="DOMAIN SIGNALLING PROTEIN, PUTATIVE (AFU_ORTHOLOGUE AFUA_5G11310)-RELATED"/>
    <property type="match status" value="1"/>
</dbReference>
<evidence type="ECO:0000256" key="1">
    <source>
        <dbReference type="PROSITE-ProRule" id="PRU00244"/>
    </source>
</evidence>
<protein>
    <submittedName>
        <fullName evidence="4">LytTR family transcriptional regulator DNA-binding domain-containing protein</fullName>
    </submittedName>
</protein>
<evidence type="ECO:0000313" key="5">
    <source>
        <dbReference type="Proteomes" id="UP001056291"/>
    </source>
</evidence>
<evidence type="ECO:0000259" key="3">
    <source>
        <dbReference type="PROSITE" id="PS50930"/>
    </source>
</evidence>
<reference evidence="4" key="1">
    <citation type="submission" date="2022-06" db="EMBL/GenBank/DDBJ databases">
        <title>Sneathiella actinostolidae sp. nov., isolated from a sea anemonein the Western Pacific Ocean.</title>
        <authorList>
            <person name="Wei M.J."/>
        </authorList>
    </citation>
    <scope>NUCLEOTIDE SEQUENCE</scope>
    <source>
        <strain evidence="4">PHK-P5</strain>
    </source>
</reference>
<keyword evidence="1" id="KW-1133">Transmembrane helix</keyword>
<feature type="transmembrane region" description="Helical" evidence="1">
    <location>
        <begin position="6"/>
        <end position="27"/>
    </location>
</feature>
<dbReference type="PROSITE" id="PS50930">
    <property type="entry name" value="HTH_LYTTR"/>
    <property type="match status" value="1"/>
</dbReference>
<feature type="transmembrane region" description="Helical" evidence="1">
    <location>
        <begin position="108"/>
        <end position="126"/>
    </location>
</feature>
<feature type="transmembrane region" description="Helical" evidence="1">
    <location>
        <begin position="73"/>
        <end position="96"/>
    </location>
</feature>